<dbReference type="Proteomes" id="UP000429484">
    <property type="component" value="Unassembled WGS sequence"/>
</dbReference>
<dbReference type="Pfam" id="PF00211">
    <property type="entry name" value="Guanylate_cyc"/>
    <property type="match status" value="1"/>
</dbReference>
<feature type="transmembrane region" description="Helical" evidence="1">
    <location>
        <begin position="12"/>
        <end position="34"/>
    </location>
</feature>
<dbReference type="SUPFAM" id="SSF55073">
    <property type="entry name" value="Nucleotide cyclase"/>
    <property type="match status" value="1"/>
</dbReference>
<dbReference type="CDD" id="cd07302">
    <property type="entry name" value="CHD"/>
    <property type="match status" value="1"/>
</dbReference>
<keyword evidence="1" id="KW-1133">Transmembrane helix</keyword>
<dbReference type="Gene3D" id="3.30.450.20">
    <property type="entry name" value="PAS domain"/>
    <property type="match status" value="1"/>
</dbReference>
<dbReference type="InterPro" id="IPR038188">
    <property type="entry name" value="TorS_sensor_sf"/>
</dbReference>
<organism evidence="4 5">
    <name type="scientific">Rhizobium meliloti</name>
    <name type="common">Ensifer meliloti</name>
    <name type="synonym">Sinorhizobium meliloti</name>
    <dbReference type="NCBI Taxonomy" id="382"/>
    <lineage>
        <taxon>Bacteria</taxon>
        <taxon>Pseudomonadati</taxon>
        <taxon>Pseudomonadota</taxon>
        <taxon>Alphaproteobacteria</taxon>
        <taxon>Hyphomicrobiales</taxon>
        <taxon>Rhizobiaceae</taxon>
        <taxon>Sinorhizobium/Ensifer group</taxon>
        <taxon>Sinorhizobium</taxon>
    </lineage>
</organism>
<name>A0AAW9TNT0_RHIML</name>
<feature type="domain" description="Guanylate cyclase" evidence="2">
    <location>
        <begin position="589"/>
        <end position="724"/>
    </location>
</feature>
<dbReference type="RefSeq" id="WP_153349522.1">
    <property type="nucleotide sequence ID" value="NZ_WISR01000080.1"/>
</dbReference>
<dbReference type="Gene3D" id="6.10.340.10">
    <property type="match status" value="1"/>
</dbReference>
<proteinExistence type="predicted"/>
<feature type="domain" description="HAMP" evidence="3">
    <location>
        <begin position="359"/>
        <end position="411"/>
    </location>
</feature>
<dbReference type="SMART" id="SM00304">
    <property type="entry name" value="HAMP"/>
    <property type="match status" value="1"/>
</dbReference>
<dbReference type="AlphaFoldDB" id="A0AAW9TNT0"/>
<dbReference type="EMBL" id="WISR01000080">
    <property type="protein sequence ID" value="MQW32705.1"/>
    <property type="molecule type" value="Genomic_DNA"/>
</dbReference>
<dbReference type="InterPro" id="IPR050697">
    <property type="entry name" value="Adenylyl/Guanylyl_Cyclase_3/4"/>
</dbReference>
<evidence type="ECO:0000259" key="2">
    <source>
        <dbReference type="PROSITE" id="PS50125"/>
    </source>
</evidence>
<dbReference type="InterPro" id="IPR001054">
    <property type="entry name" value="A/G_cyclase"/>
</dbReference>
<dbReference type="PANTHER" id="PTHR43081:SF18">
    <property type="entry name" value="BLL7624 PROTEIN"/>
    <property type="match status" value="1"/>
</dbReference>
<evidence type="ECO:0000313" key="5">
    <source>
        <dbReference type="Proteomes" id="UP000429484"/>
    </source>
</evidence>
<dbReference type="GO" id="GO:0016020">
    <property type="term" value="C:membrane"/>
    <property type="evidence" value="ECO:0007669"/>
    <property type="project" value="InterPro"/>
</dbReference>
<dbReference type="Pfam" id="PF12860">
    <property type="entry name" value="PAS_7"/>
    <property type="match status" value="1"/>
</dbReference>
<dbReference type="InterPro" id="IPR029787">
    <property type="entry name" value="Nucleotide_cyclase"/>
</dbReference>
<dbReference type="Pfam" id="PF00672">
    <property type="entry name" value="HAMP"/>
    <property type="match status" value="1"/>
</dbReference>
<keyword evidence="1" id="KW-0812">Transmembrane</keyword>
<evidence type="ECO:0000256" key="1">
    <source>
        <dbReference type="SAM" id="Phobius"/>
    </source>
</evidence>
<dbReference type="CDD" id="cd06225">
    <property type="entry name" value="HAMP"/>
    <property type="match status" value="1"/>
</dbReference>
<dbReference type="PROSITE" id="PS50125">
    <property type="entry name" value="GUANYLATE_CYCLASE_2"/>
    <property type="match status" value="1"/>
</dbReference>
<accession>A0AAW9TNT0</accession>
<comment type="caution">
    <text evidence="4">The sequence shown here is derived from an EMBL/GenBank/DDBJ whole genome shotgun (WGS) entry which is preliminary data.</text>
</comment>
<dbReference type="PANTHER" id="PTHR43081">
    <property type="entry name" value="ADENYLATE CYCLASE, TERMINAL-DIFFERENTIATION SPECIFIC-RELATED"/>
    <property type="match status" value="1"/>
</dbReference>
<evidence type="ECO:0000313" key="4">
    <source>
        <dbReference type="EMBL" id="MQW32705.1"/>
    </source>
</evidence>
<dbReference type="InterPro" id="IPR003660">
    <property type="entry name" value="HAMP_dom"/>
</dbReference>
<evidence type="ECO:0000259" key="3">
    <source>
        <dbReference type="PROSITE" id="PS50885"/>
    </source>
</evidence>
<sequence length="819" mass="90010">MFDRLGVRGRLLFAFFGISAFAVLATVGALYAFLELSQVLERVTERRAPSALASLELSRHAERVAATAPAFLASTSRARHSEVSAAIGSEMARLEELLAALKGATLSSGVVSEIEDAVVGLRRNLHALDDLVTVRLAAVARKEELLRRLSATTNASQRLVAPGILVMNSKVPRWRAATADAVTTPEAEAAATRDLARAIAAYIPQQTAQREIAAINDTLLQAAVAPTPGDLSLISFPLRRSIETLESVTPEFDEQLRKRFQQLVDQFEALIDGQRSIPNARNEELAVVAEGEKLVVENDKLSRKLTLAVDRLVAAAKGDIAEAGSEAATVRRYGTGVVLGSALLSLLSSVLIVWLYVDRNLLARLTGLSHSMLAIAAGDLRVPLPQTRGDEIGRMAKALRVFRDTAIEVEEKNLRTVAEARQRLIDAIESISEGFAFYDSEDRLLVCNSRYRDILYPGMDDAVVSGTHFEAIIRAAAERGLIEDAIGREQEWLAERLEAHRNPTGTLLQQRGPDRWIQISERRISGGGTVAVYSDITELKRREQDLSEKSVALEALSAKLAKYLAPQVYNSIFSGKQDVRIESRRKKLTICFSDIAAFTETTDKMESEELTQLLNQYLTEMSKIALSFGATIDKYVGDAILMFFGDPETRGIREDAIACVSMALAMQERMGELGETWRSVGIEMPLRCRIGIHTDYCTVGNFGSEDRMDYTIIGGAVNLAARLEEEAAPGSVLISYETFAQVKDLIHCEETGRVRIRGIAYPVATYRVVDFKANLTKGCSSIRTELPHLRIEAEPELMSTGEREVAVTALRETLDRLCR</sequence>
<dbReference type="SMART" id="SM00044">
    <property type="entry name" value="CYCc"/>
    <property type="match status" value="1"/>
</dbReference>
<protein>
    <submittedName>
        <fullName evidence="4">HAMP domain-containing protein</fullName>
    </submittedName>
</protein>
<reference evidence="4 5" key="1">
    <citation type="journal article" date="2013" name="Genome Biol.">
        <title>Comparative genomics of the core and accessory genomes of 48 Sinorhizobium strains comprising five genospecies.</title>
        <authorList>
            <person name="Sugawara M."/>
            <person name="Epstein B."/>
            <person name="Badgley B.D."/>
            <person name="Unno T."/>
            <person name="Xu L."/>
            <person name="Reese J."/>
            <person name="Gyaneshwar P."/>
            <person name="Denny R."/>
            <person name="Mudge J."/>
            <person name="Bharti A.K."/>
            <person name="Farmer A.D."/>
            <person name="May G.D."/>
            <person name="Woodward J.E."/>
            <person name="Medigue C."/>
            <person name="Vallenet D."/>
            <person name="Lajus A."/>
            <person name="Rouy Z."/>
            <person name="Martinez-Vaz B."/>
            <person name="Tiffin P."/>
            <person name="Young N.D."/>
            <person name="Sadowsky M.J."/>
        </authorList>
    </citation>
    <scope>NUCLEOTIDE SEQUENCE [LARGE SCALE GENOMIC DNA]</scope>
    <source>
        <strain evidence="4 5">N6B1</strain>
    </source>
</reference>
<dbReference type="PROSITE" id="PS50885">
    <property type="entry name" value="HAMP"/>
    <property type="match status" value="1"/>
</dbReference>
<gene>
    <name evidence="4" type="ORF">GHK53_07760</name>
</gene>
<dbReference type="GO" id="GO:0006171">
    <property type="term" value="P:cAMP biosynthetic process"/>
    <property type="evidence" value="ECO:0007669"/>
    <property type="project" value="TreeGrafter"/>
</dbReference>
<dbReference type="GO" id="GO:0035556">
    <property type="term" value="P:intracellular signal transduction"/>
    <property type="evidence" value="ECO:0007669"/>
    <property type="project" value="InterPro"/>
</dbReference>
<dbReference type="Gene3D" id="1.20.58.920">
    <property type="match status" value="1"/>
</dbReference>
<keyword evidence="1" id="KW-0472">Membrane</keyword>
<dbReference type="Gene3D" id="3.30.70.1230">
    <property type="entry name" value="Nucleotide cyclase"/>
    <property type="match status" value="1"/>
</dbReference>
<dbReference type="SUPFAM" id="SSF158472">
    <property type="entry name" value="HAMP domain-like"/>
    <property type="match status" value="1"/>
</dbReference>
<dbReference type="GO" id="GO:0004016">
    <property type="term" value="F:adenylate cyclase activity"/>
    <property type="evidence" value="ECO:0007669"/>
    <property type="project" value="UniProtKB-ARBA"/>
</dbReference>